<dbReference type="KEGG" id="lft:FG051_08635"/>
<dbReference type="CDD" id="cd00093">
    <property type="entry name" value="HTH_XRE"/>
    <property type="match status" value="1"/>
</dbReference>
<dbReference type="InterPro" id="IPR001387">
    <property type="entry name" value="Cro/C1-type_HTH"/>
</dbReference>
<dbReference type="InterPro" id="IPR053163">
    <property type="entry name" value="HTH-type_regulator_Rgg"/>
</dbReference>
<dbReference type="InterPro" id="IPR010982">
    <property type="entry name" value="Lambda_DNA-bd_dom_sf"/>
</dbReference>
<sequence length="293" mass="34250">MFLFRFSFKIKVVYKREIRDKMKNLGSVLKELRKEKGLTQQELADGICAQSMLSAIENDVYVPNANLLINLANRLGVDLGEISLANNFAISDKTDFNEKINELCNQHQYPGLLEFLKKSEVIDNLQTAHQMQAYYYYLGVAQLQTNAIDEAMRSFRLSLTEINHLHLDTISRLAYLAMGYIYSLENKRTAAVDNIDLAFRNWNEFNYDENQNILYYLAALIYFKLNDYQNSTAYLVDGITFIAKHNSHYMLANCYFLMARLAQEAHDDDERLEAHRRKDLFSELYNEQIFKDF</sequence>
<dbReference type="SUPFAM" id="SSF47413">
    <property type="entry name" value="lambda repressor-like DNA-binding domains"/>
    <property type="match status" value="1"/>
</dbReference>
<dbReference type="SUPFAM" id="SSF48452">
    <property type="entry name" value="TPR-like"/>
    <property type="match status" value="1"/>
</dbReference>
<organism evidence="2 3">
    <name type="scientific">Companilactobacillus futsaii</name>
    <dbReference type="NCBI Taxonomy" id="938155"/>
    <lineage>
        <taxon>Bacteria</taxon>
        <taxon>Bacillati</taxon>
        <taxon>Bacillota</taxon>
        <taxon>Bacilli</taxon>
        <taxon>Lactobacillales</taxon>
        <taxon>Lactobacillaceae</taxon>
        <taxon>Companilactobacillus</taxon>
    </lineage>
</organism>
<dbReference type="AlphaFoldDB" id="A0A5B7T457"/>
<dbReference type="Gene3D" id="1.25.40.10">
    <property type="entry name" value="Tetratricopeptide repeat domain"/>
    <property type="match status" value="1"/>
</dbReference>
<dbReference type="PANTHER" id="PTHR37038:SF14">
    <property type="entry name" value="TRANSCRIPTIONAL ACTIVATOR"/>
    <property type="match status" value="1"/>
</dbReference>
<evidence type="ECO:0000313" key="3">
    <source>
        <dbReference type="Proteomes" id="UP000310673"/>
    </source>
</evidence>
<feature type="domain" description="HTH cro/C1-type" evidence="1">
    <location>
        <begin position="29"/>
        <end position="82"/>
    </location>
</feature>
<name>A0A5B7T457_9LACO</name>
<dbReference type="Pfam" id="PF01381">
    <property type="entry name" value="HTH_3"/>
    <property type="match status" value="1"/>
</dbReference>
<evidence type="ECO:0000313" key="2">
    <source>
        <dbReference type="EMBL" id="QCX25174.1"/>
    </source>
</evidence>
<dbReference type="GO" id="GO:0003677">
    <property type="term" value="F:DNA binding"/>
    <property type="evidence" value="ECO:0007669"/>
    <property type="project" value="InterPro"/>
</dbReference>
<accession>A0A5B7T457</accession>
<dbReference type="PANTHER" id="PTHR37038">
    <property type="entry name" value="TRANSCRIPTIONAL REGULATOR-RELATED"/>
    <property type="match status" value="1"/>
</dbReference>
<dbReference type="Proteomes" id="UP000310673">
    <property type="component" value="Chromosome"/>
</dbReference>
<dbReference type="EMBL" id="CP040736">
    <property type="protein sequence ID" value="QCX25174.1"/>
    <property type="molecule type" value="Genomic_DNA"/>
</dbReference>
<reference evidence="2 3" key="1">
    <citation type="submission" date="2019-05" db="EMBL/GenBank/DDBJ databases">
        <title>Genome Sequence of Lactobacillus futsaii Y97, a Potential Probiotic Strain Isolated from the Futsai of Taiwan.</title>
        <authorList>
            <person name="Du X."/>
        </authorList>
    </citation>
    <scope>NUCLEOTIDE SEQUENCE [LARGE SCALE GENOMIC DNA]</scope>
    <source>
        <strain evidence="2 3">Y97</strain>
    </source>
</reference>
<protein>
    <submittedName>
        <fullName evidence="2">Helix-turn-helix transcriptional regulator</fullName>
    </submittedName>
</protein>
<gene>
    <name evidence="2" type="ORF">FG051_08635</name>
</gene>
<dbReference type="InterPro" id="IPR011990">
    <property type="entry name" value="TPR-like_helical_dom_sf"/>
</dbReference>
<proteinExistence type="predicted"/>
<evidence type="ECO:0000259" key="1">
    <source>
        <dbReference type="PROSITE" id="PS50943"/>
    </source>
</evidence>
<dbReference type="STRING" id="1423818.FC88_GL000709"/>
<dbReference type="SMART" id="SM00530">
    <property type="entry name" value="HTH_XRE"/>
    <property type="match status" value="1"/>
</dbReference>
<dbReference type="PROSITE" id="PS50943">
    <property type="entry name" value="HTH_CROC1"/>
    <property type="match status" value="1"/>
</dbReference>